<dbReference type="Gene3D" id="3.40.50.620">
    <property type="entry name" value="HUPs"/>
    <property type="match status" value="1"/>
</dbReference>
<evidence type="ECO:0000256" key="7">
    <source>
        <dbReference type="ARBA" id="ARBA00022993"/>
    </source>
</evidence>
<feature type="domain" description="Cytidyltransferase-like" evidence="10">
    <location>
        <begin position="6"/>
        <end position="135"/>
    </location>
</feature>
<dbReference type="NCBIfam" id="TIGR00125">
    <property type="entry name" value="cyt_tran_rel"/>
    <property type="match status" value="1"/>
</dbReference>
<dbReference type="InterPro" id="IPR004821">
    <property type="entry name" value="Cyt_trans-like"/>
</dbReference>
<comment type="pathway">
    <text evidence="9">Cofactor biosynthesis; coenzyme A biosynthesis; CoA from (R)-pantothenate: step 4/5.</text>
</comment>
<comment type="subcellular location">
    <subcellularLocation>
        <location evidence="9">Cytoplasm</location>
    </subcellularLocation>
</comment>
<dbReference type="PRINTS" id="PR01020">
    <property type="entry name" value="LPSBIOSNTHSS"/>
</dbReference>
<feature type="binding site" evidence="9">
    <location>
        <begin position="125"/>
        <end position="131"/>
    </location>
    <ligand>
        <name>ATP</name>
        <dbReference type="ChEBI" id="CHEBI:30616"/>
    </ligand>
</feature>
<dbReference type="Proteomes" id="UP001596310">
    <property type="component" value="Unassembled WGS sequence"/>
</dbReference>
<reference evidence="12" key="1">
    <citation type="journal article" date="2019" name="Int. J. Syst. Evol. Microbiol.">
        <title>The Global Catalogue of Microorganisms (GCM) 10K type strain sequencing project: providing services to taxonomists for standard genome sequencing and annotation.</title>
        <authorList>
            <consortium name="The Broad Institute Genomics Platform"/>
            <consortium name="The Broad Institute Genome Sequencing Center for Infectious Disease"/>
            <person name="Wu L."/>
            <person name="Ma J."/>
        </authorList>
    </citation>
    <scope>NUCLEOTIDE SEQUENCE [LARGE SCALE GENOMIC DNA]</scope>
    <source>
        <strain evidence="12">CCM 8897</strain>
    </source>
</reference>
<evidence type="ECO:0000256" key="1">
    <source>
        <dbReference type="ARBA" id="ARBA00022490"/>
    </source>
</evidence>
<evidence type="ECO:0000256" key="9">
    <source>
        <dbReference type="HAMAP-Rule" id="MF_00151"/>
    </source>
</evidence>
<keyword evidence="2 9" id="KW-0808">Transferase</keyword>
<dbReference type="PANTHER" id="PTHR21342:SF1">
    <property type="entry name" value="PHOSPHOPANTETHEINE ADENYLYLTRANSFERASE"/>
    <property type="match status" value="1"/>
</dbReference>
<evidence type="ECO:0000259" key="10">
    <source>
        <dbReference type="Pfam" id="PF01467"/>
    </source>
</evidence>
<accession>A0ABW1UTK6</accession>
<organism evidence="11 12">
    <name type="scientific">Lapidilactobacillus achengensis</name>
    <dbReference type="NCBI Taxonomy" id="2486000"/>
    <lineage>
        <taxon>Bacteria</taxon>
        <taxon>Bacillati</taxon>
        <taxon>Bacillota</taxon>
        <taxon>Bacilli</taxon>
        <taxon>Lactobacillales</taxon>
        <taxon>Lactobacillaceae</taxon>
        <taxon>Lapidilactobacillus</taxon>
    </lineage>
</organism>
<comment type="catalytic activity">
    <reaction evidence="8 9">
        <text>(R)-4'-phosphopantetheine + ATP + H(+) = 3'-dephospho-CoA + diphosphate</text>
        <dbReference type="Rhea" id="RHEA:19801"/>
        <dbReference type="ChEBI" id="CHEBI:15378"/>
        <dbReference type="ChEBI" id="CHEBI:30616"/>
        <dbReference type="ChEBI" id="CHEBI:33019"/>
        <dbReference type="ChEBI" id="CHEBI:57328"/>
        <dbReference type="ChEBI" id="CHEBI:61723"/>
        <dbReference type="EC" id="2.7.7.3"/>
    </reaction>
</comment>
<keyword evidence="1 9" id="KW-0963">Cytoplasm</keyword>
<feature type="binding site" evidence="9">
    <location>
        <position position="10"/>
    </location>
    <ligand>
        <name>substrate</name>
    </ligand>
</feature>
<dbReference type="HAMAP" id="MF_00151">
    <property type="entry name" value="PPAT_bact"/>
    <property type="match status" value="1"/>
</dbReference>
<comment type="function">
    <text evidence="9">Reversibly transfers an adenylyl group from ATP to 4'-phosphopantetheine, yielding dephospho-CoA (dPCoA) and pyrophosphate.</text>
</comment>
<dbReference type="EC" id="2.7.7.3" evidence="9"/>
<dbReference type="SUPFAM" id="SSF52374">
    <property type="entry name" value="Nucleotidylyl transferase"/>
    <property type="match status" value="1"/>
</dbReference>
<evidence type="ECO:0000256" key="4">
    <source>
        <dbReference type="ARBA" id="ARBA00022741"/>
    </source>
</evidence>
<feature type="binding site" evidence="9">
    <location>
        <position position="42"/>
    </location>
    <ligand>
        <name>substrate</name>
    </ligand>
</feature>
<comment type="similarity">
    <text evidence="9">Belongs to the bacterial CoaD family.</text>
</comment>
<feature type="binding site" evidence="9">
    <location>
        <position position="75"/>
    </location>
    <ligand>
        <name>substrate</name>
    </ligand>
</feature>
<dbReference type="Pfam" id="PF01467">
    <property type="entry name" value="CTP_transf_like"/>
    <property type="match status" value="1"/>
</dbReference>
<evidence type="ECO:0000256" key="2">
    <source>
        <dbReference type="ARBA" id="ARBA00022679"/>
    </source>
</evidence>
<evidence type="ECO:0000256" key="6">
    <source>
        <dbReference type="ARBA" id="ARBA00022842"/>
    </source>
</evidence>
<feature type="binding site" evidence="9">
    <location>
        <position position="89"/>
    </location>
    <ligand>
        <name>substrate</name>
    </ligand>
</feature>
<comment type="caution">
    <text evidence="11">The sequence shown here is derived from an EMBL/GenBank/DDBJ whole genome shotgun (WGS) entry which is preliminary data.</text>
</comment>
<dbReference type="EMBL" id="JBHSSM010000037">
    <property type="protein sequence ID" value="MFC6316351.1"/>
    <property type="molecule type" value="Genomic_DNA"/>
</dbReference>
<evidence type="ECO:0000256" key="8">
    <source>
        <dbReference type="ARBA" id="ARBA00029346"/>
    </source>
</evidence>
<protein>
    <recommendedName>
        <fullName evidence="9">Phosphopantetheine adenylyltransferase</fullName>
        <ecNumber evidence="9">2.7.7.3</ecNumber>
    </recommendedName>
    <alternativeName>
        <fullName evidence="9">Dephospho-CoA pyrophosphorylase</fullName>
    </alternativeName>
    <alternativeName>
        <fullName evidence="9">Pantetheine-phosphate adenylyltransferase</fullName>
        <shortName evidence="9">PPAT</shortName>
    </alternativeName>
</protein>
<evidence type="ECO:0000256" key="3">
    <source>
        <dbReference type="ARBA" id="ARBA00022695"/>
    </source>
</evidence>
<keyword evidence="12" id="KW-1185">Reference proteome</keyword>
<feature type="binding site" evidence="9">
    <location>
        <position position="100"/>
    </location>
    <ligand>
        <name>ATP</name>
        <dbReference type="ChEBI" id="CHEBI:30616"/>
    </ligand>
</feature>
<feature type="binding site" evidence="9">
    <location>
        <position position="18"/>
    </location>
    <ligand>
        <name>ATP</name>
        <dbReference type="ChEBI" id="CHEBI:30616"/>
    </ligand>
</feature>
<proteinExistence type="inferred from homology"/>
<sequence length="169" mass="18210">MKRVALFAGSFDPLTQGHLVTLKKALALFDQVVVGVMTNGSKHYLLSVDERIAIIRDAVDQDSRVQVVARPAGLTTDLAREVGAQFLVRGLRNSADFTYESGIAAMNGSLAPEIQTVFLLTDPKLAYVSSSMIKEVLTFGGDVSTYLTPLATQLLQAKLVPSTTENPAR</sequence>
<keyword evidence="4 9" id="KW-0547">Nucleotide-binding</keyword>
<dbReference type="InterPro" id="IPR014729">
    <property type="entry name" value="Rossmann-like_a/b/a_fold"/>
</dbReference>
<dbReference type="CDD" id="cd02163">
    <property type="entry name" value="PPAT"/>
    <property type="match status" value="1"/>
</dbReference>
<feature type="site" description="Transition state stabilizer" evidence="9">
    <location>
        <position position="18"/>
    </location>
</feature>
<dbReference type="InterPro" id="IPR001980">
    <property type="entry name" value="PPAT"/>
</dbReference>
<evidence type="ECO:0000313" key="12">
    <source>
        <dbReference type="Proteomes" id="UP001596310"/>
    </source>
</evidence>
<evidence type="ECO:0000313" key="11">
    <source>
        <dbReference type="EMBL" id="MFC6316351.1"/>
    </source>
</evidence>
<keyword evidence="5 9" id="KW-0067">ATP-binding</keyword>
<keyword evidence="7 9" id="KW-0173">Coenzyme A biosynthesis</keyword>
<comment type="subunit">
    <text evidence="9">Homohexamer.</text>
</comment>
<gene>
    <name evidence="9 11" type="primary">coaD</name>
    <name evidence="11" type="ORF">ACFQHW_12335</name>
</gene>
<keyword evidence="6 9" id="KW-0460">Magnesium</keyword>
<comment type="cofactor">
    <cofactor evidence="9">
        <name>Mg(2+)</name>
        <dbReference type="ChEBI" id="CHEBI:18420"/>
    </cofactor>
</comment>
<dbReference type="RefSeq" id="WP_125601710.1">
    <property type="nucleotide sequence ID" value="NZ_JBHSSM010000037.1"/>
</dbReference>
<evidence type="ECO:0000256" key="5">
    <source>
        <dbReference type="ARBA" id="ARBA00022840"/>
    </source>
</evidence>
<feature type="binding site" evidence="9">
    <location>
        <begin position="90"/>
        <end position="92"/>
    </location>
    <ligand>
        <name>ATP</name>
        <dbReference type="ChEBI" id="CHEBI:30616"/>
    </ligand>
</feature>
<feature type="binding site" evidence="9">
    <location>
        <begin position="10"/>
        <end position="11"/>
    </location>
    <ligand>
        <name>ATP</name>
        <dbReference type="ChEBI" id="CHEBI:30616"/>
    </ligand>
</feature>
<dbReference type="NCBIfam" id="TIGR01510">
    <property type="entry name" value="coaD_prev_kdtB"/>
    <property type="match status" value="1"/>
</dbReference>
<dbReference type="GO" id="GO:0004595">
    <property type="term" value="F:pantetheine-phosphate adenylyltransferase activity"/>
    <property type="evidence" value="ECO:0007669"/>
    <property type="project" value="UniProtKB-EC"/>
</dbReference>
<name>A0ABW1UTK6_9LACO</name>
<dbReference type="PANTHER" id="PTHR21342">
    <property type="entry name" value="PHOSPHOPANTETHEINE ADENYLYLTRANSFERASE"/>
    <property type="match status" value="1"/>
</dbReference>
<keyword evidence="3 9" id="KW-0548">Nucleotidyltransferase</keyword>